<feature type="domain" description="Glycosyl hydrolase family 95 catalytic" evidence="2">
    <location>
        <begin position="70"/>
        <end position="110"/>
    </location>
</feature>
<dbReference type="InterPro" id="IPR012341">
    <property type="entry name" value="6hp_glycosidase-like_sf"/>
</dbReference>
<name>A0A2H3BWQ3_9AGAR</name>
<reference evidence="4" key="1">
    <citation type="journal article" date="2017" name="Nat. Ecol. Evol.">
        <title>Genome expansion and lineage-specific genetic innovations in the forest pathogenic fungi Armillaria.</title>
        <authorList>
            <person name="Sipos G."/>
            <person name="Prasanna A.N."/>
            <person name="Walter M.C."/>
            <person name="O'Connor E."/>
            <person name="Balint B."/>
            <person name="Krizsan K."/>
            <person name="Kiss B."/>
            <person name="Hess J."/>
            <person name="Varga T."/>
            <person name="Slot J."/>
            <person name="Riley R."/>
            <person name="Boka B."/>
            <person name="Rigling D."/>
            <person name="Barry K."/>
            <person name="Lee J."/>
            <person name="Mihaltcheva S."/>
            <person name="LaButti K."/>
            <person name="Lipzen A."/>
            <person name="Waldron R."/>
            <person name="Moloney N.M."/>
            <person name="Sperisen C."/>
            <person name="Kredics L."/>
            <person name="Vagvoelgyi C."/>
            <person name="Patrignani A."/>
            <person name="Fitzpatrick D."/>
            <person name="Nagy I."/>
            <person name="Doyle S."/>
            <person name="Anderson J.B."/>
            <person name="Grigoriev I.V."/>
            <person name="Gueldener U."/>
            <person name="Muensterkoetter M."/>
            <person name="Nagy L.G."/>
        </authorList>
    </citation>
    <scope>NUCLEOTIDE SEQUENCE [LARGE SCALE GENOMIC DNA]</scope>
    <source>
        <strain evidence="4">28-4</strain>
    </source>
</reference>
<dbReference type="Gene3D" id="1.50.10.10">
    <property type="match status" value="1"/>
</dbReference>
<evidence type="ECO:0000313" key="4">
    <source>
        <dbReference type="Proteomes" id="UP000218334"/>
    </source>
</evidence>
<keyword evidence="4" id="KW-1185">Reference proteome</keyword>
<dbReference type="GO" id="GO:0005975">
    <property type="term" value="P:carbohydrate metabolic process"/>
    <property type="evidence" value="ECO:0007669"/>
    <property type="project" value="InterPro"/>
</dbReference>
<accession>A0A2H3BWQ3</accession>
<dbReference type="EMBL" id="KZ293420">
    <property type="protein sequence ID" value="PBK73414.1"/>
    <property type="molecule type" value="Genomic_DNA"/>
</dbReference>
<keyword evidence="1" id="KW-0472">Membrane</keyword>
<feature type="transmembrane region" description="Helical" evidence="1">
    <location>
        <begin position="35"/>
        <end position="61"/>
    </location>
</feature>
<dbReference type="Proteomes" id="UP000218334">
    <property type="component" value="Unassembled WGS sequence"/>
</dbReference>
<organism evidence="3 4">
    <name type="scientific">Armillaria solidipes</name>
    <dbReference type="NCBI Taxonomy" id="1076256"/>
    <lineage>
        <taxon>Eukaryota</taxon>
        <taxon>Fungi</taxon>
        <taxon>Dikarya</taxon>
        <taxon>Basidiomycota</taxon>
        <taxon>Agaricomycotina</taxon>
        <taxon>Agaricomycetes</taxon>
        <taxon>Agaricomycetidae</taxon>
        <taxon>Agaricales</taxon>
        <taxon>Marasmiineae</taxon>
        <taxon>Physalacriaceae</taxon>
        <taxon>Armillaria</taxon>
    </lineage>
</organism>
<keyword evidence="1" id="KW-0812">Transmembrane</keyword>
<dbReference type="InterPro" id="IPR054363">
    <property type="entry name" value="GH95_cat"/>
</dbReference>
<gene>
    <name evidence="3" type="ORF">ARMSODRAFT_633342</name>
</gene>
<dbReference type="Pfam" id="PF22124">
    <property type="entry name" value="Glyco_hydro_95_cat"/>
    <property type="match status" value="1"/>
</dbReference>
<proteinExistence type="predicted"/>
<evidence type="ECO:0000259" key="2">
    <source>
        <dbReference type="Pfam" id="PF22124"/>
    </source>
</evidence>
<evidence type="ECO:0000256" key="1">
    <source>
        <dbReference type="SAM" id="Phobius"/>
    </source>
</evidence>
<keyword evidence="1" id="KW-1133">Transmembrane helix</keyword>
<evidence type="ECO:0000313" key="3">
    <source>
        <dbReference type="EMBL" id="PBK73414.1"/>
    </source>
</evidence>
<protein>
    <recommendedName>
        <fullName evidence="2">Glycosyl hydrolase family 95 catalytic domain-containing protein</fullName>
    </recommendedName>
</protein>
<sequence length="121" mass="13968">MPFKIKYNGDNHLSLPILVCLLYKPSGLAPRTRSVVALTLVVLLFFFMFDPYVLTAFIGPFEIDSLIFEKRSLIIRGDSARGWPIAWRMDCFAQLLDGEKAYYCFQLLLKGVLLRELLIYQ</sequence>
<dbReference type="AlphaFoldDB" id="A0A2H3BWQ3"/>